<dbReference type="Gene3D" id="3.40.30.10">
    <property type="entry name" value="Glutaredoxin"/>
    <property type="match status" value="1"/>
</dbReference>
<dbReference type="AlphaFoldDB" id="A0A381QSD7"/>
<evidence type="ECO:0000313" key="2">
    <source>
        <dbReference type="EMBL" id="SUZ82040.1"/>
    </source>
</evidence>
<dbReference type="PANTHER" id="PTHR43640">
    <property type="entry name" value="OS07G0260300 PROTEIN"/>
    <property type="match status" value="1"/>
</dbReference>
<dbReference type="InterPro" id="IPR047262">
    <property type="entry name" value="PRX-like1"/>
</dbReference>
<sequence>MALLNSTMVPLGTAAINFKLPGVDGEEYSLTSFTEDSVLVIIFMCNHCPYVKAVIQRLIDLQKEVSDQGVRLVGINCNDAKKYADDSFENMKSVSKGWRMNFPYLFDESQEIAKKYEAVCTPDIYVYGKERKLLYRGRIDDNWEKADQVRKRDLKQAIDCILGGKKVPEEQIPSMGCSIKWKVS</sequence>
<organism evidence="2">
    <name type="scientific">marine metagenome</name>
    <dbReference type="NCBI Taxonomy" id="408172"/>
    <lineage>
        <taxon>unclassified sequences</taxon>
        <taxon>metagenomes</taxon>
        <taxon>ecological metagenomes</taxon>
    </lineage>
</organism>
<protein>
    <recommendedName>
        <fullName evidence="1">Thioredoxin domain-containing protein</fullName>
    </recommendedName>
</protein>
<dbReference type="Pfam" id="PF00578">
    <property type="entry name" value="AhpC-TSA"/>
    <property type="match status" value="1"/>
</dbReference>
<dbReference type="PROSITE" id="PS51352">
    <property type="entry name" value="THIOREDOXIN_2"/>
    <property type="match status" value="1"/>
</dbReference>
<dbReference type="CDD" id="cd02969">
    <property type="entry name" value="PRX_like1"/>
    <property type="match status" value="1"/>
</dbReference>
<reference evidence="2" key="1">
    <citation type="submission" date="2018-05" db="EMBL/GenBank/DDBJ databases">
        <authorList>
            <person name="Lanie J.A."/>
            <person name="Ng W.-L."/>
            <person name="Kazmierczak K.M."/>
            <person name="Andrzejewski T.M."/>
            <person name="Davidsen T.M."/>
            <person name="Wayne K.J."/>
            <person name="Tettelin H."/>
            <person name="Glass J.I."/>
            <person name="Rusch D."/>
            <person name="Podicherti R."/>
            <person name="Tsui H.-C.T."/>
            <person name="Winkler M.E."/>
        </authorList>
    </citation>
    <scope>NUCLEOTIDE SEQUENCE</scope>
</reference>
<dbReference type="GO" id="GO:0016209">
    <property type="term" value="F:antioxidant activity"/>
    <property type="evidence" value="ECO:0007669"/>
    <property type="project" value="InterPro"/>
</dbReference>
<dbReference type="InterPro" id="IPR036249">
    <property type="entry name" value="Thioredoxin-like_sf"/>
</dbReference>
<dbReference type="PANTHER" id="PTHR43640:SF1">
    <property type="entry name" value="THIOREDOXIN-DEPENDENT PEROXIREDOXIN"/>
    <property type="match status" value="1"/>
</dbReference>
<name>A0A381QSD7_9ZZZZ</name>
<feature type="domain" description="Thioredoxin" evidence="1">
    <location>
        <begin position="9"/>
        <end position="159"/>
    </location>
</feature>
<proteinExistence type="predicted"/>
<accession>A0A381QSD7</accession>
<dbReference type="InterPro" id="IPR013766">
    <property type="entry name" value="Thioredoxin_domain"/>
</dbReference>
<gene>
    <name evidence="2" type="ORF">METZ01_LOCUS34894</name>
</gene>
<evidence type="ECO:0000259" key="1">
    <source>
        <dbReference type="PROSITE" id="PS51352"/>
    </source>
</evidence>
<dbReference type="SUPFAM" id="SSF52833">
    <property type="entry name" value="Thioredoxin-like"/>
    <property type="match status" value="1"/>
</dbReference>
<dbReference type="InterPro" id="IPR000866">
    <property type="entry name" value="AhpC/TSA"/>
</dbReference>
<dbReference type="EMBL" id="UINC01001488">
    <property type="protein sequence ID" value="SUZ82040.1"/>
    <property type="molecule type" value="Genomic_DNA"/>
</dbReference>
<dbReference type="GO" id="GO:0016491">
    <property type="term" value="F:oxidoreductase activity"/>
    <property type="evidence" value="ECO:0007669"/>
    <property type="project" value="InterPro"/>
</dbReference>